<dbReference type="Proteomes" id="UP000075515">
    <property type="component" value="Unassembled WGS sequence"/>
</dbReference>
<evidence type="ECO:0000313" key="1">
    <source>
        <dbReference type="EMBL" id="KYF83797.1"/>
    </source>
</evidence>
<proteinExistence type="predicted"/>
<reference evidence="1 2" key="1">
    <citation type="submission" date="2014-02" db="EMBL/GenBank/DDBJ databases">
        <title>The small core and large imbalanced accessory genome model reveals a collaborative survival strategy of Sorangium cellulosum strains in nature.</title>
        <authorList>
            <person name="Han K."/>
            <person name="Peng R."/>
            <person name="Blom J."/>
            <person name="Li Y.-Z."/>
        </authorList>
    </citation>
    <scope>NUCLEOTIDE SEQUENCE [LARGE SCALE GENOMIC DNA]</scope>
    <source>
        <strain evidence="1 2">So0149</strain>
    </source>
</reference>
<dbReference type="EMBL" id="JEMC01003069">
    <property type="protein sequence ID" value="KYF83797.1"/>
    <property type="molecule type" value="Genomic_DNA"/>
</dbReference>
<protein>
    <submittedName>
        <fullName evidence="1">Uncharacterized protein</fullName>
    </submittedName>
</protein>
<dbReference type="AlphaFoldDB" id="A0A150RU88"/>
<evidence type="ECO:0000313" key="2">
    <source>
        <dbReference type="Proteomes" id="UP000075515"/>
    </source>
</evidence>
<accession>A0A150RU88</accession>
<comment type="caution">
    <text evidence="1">The sequence shown here is derived from an EMBL/GenBank/DDBJ whole genome shotgun (WGS) entry which is preliminary data.</text>
</comment>
<gene>
    <name evidence="1" type="ORF">BE18_36385</name>
</gene>
<name>A0A150RU88_SORCE</name>
<organism evidence="1 2">
    <name type="scientific">Sorangium cellulosum</name>
    <name type="common">Polyangium cellulosum</name>
    <dbReference type="NCBI Taxonomy" id="56"/>
    <lineage>
        <taxon>Bacteria</taxon>
        <taxon>Pseudomonadati</taxon>
        <taxon>Myxococcota</taxon>
        <taxon>Polyangia</taxon>
        <taxon>Polyangiales</taxon>
        <taxon>Polyangiaceae</taxon>
        <taxon>Sorangium</taxon>
    </lineage>
</organism>
<sequence length="128" mass="13444">MSCTCPAQTIRSALPKAFTSTLRSARGDDVVLARAVLDLRMQESLRAAAVREHLGHALGQERALVGIVAPRLHAAAVVVVAVVHLEAGGPALQHEPVVSVVREGRRVAQGVARGHEISALVVPVMNVV</sequence>